<gene>
    <name evidence="2" type="ORF">TWF970_004650</name>
</gene>
<reference evidence="2 3" key="1">
    <citation type="submission" date="2020-01" db="EMBL/GenBank/DDBJ databases">
        <authorList>
            <person name="Palmer J.M."/>
        </authorList>
    </citation>
    <scope>NUCLEOTIDE SEQUENCE [LARGE SCALE GENOMIC DNA]</scope>
    <source>
        <strain evidence="2 3">TWF970</strain>
    </source>
</reference>
<protein>
    <submittedName>
        <fullName evidence="2">Uncharacterized protein</fullName>
    </submittedName>
</protein>
<sequence>MTERGANGSHNHCQVPRIDTPVELNLDRTSKTRPPASQSGGMSGFEALSRINGRLEGAGDDLTFLLLSEQVQGRIWSQLTGRYECFVSLQLLDLQAIRYQVLGLRPELDKKKKRETN</sequence>
<organism evidence="2 3">
    <name type="scientific">Orbilia oligospora</name>
    <name type="common">Nematode-trapping fungus</name>
    <name type="synonym">Arthrobotrys oligospora</name>
    <dbReference type="NCBI Taxonomy" id="2813651"/>
    <lineage>
        <taxon>Eukaryota</taxon>
        <taxon>Fungi</taxon>
        <taxon>Dikarya</taxon>
        <taxon>Ascomycota</taxon>
        <taxon>Pezizomycotina</taxon>
        <taxon>Orbiliomycetes</taxon>
        <taxon>Orbiliales</taxon>
        <taxon>Orbiliaceae</taxon>
        <taxon>Orbilia</taxon>
    </lineage>
</organism>
<evidence type="ECO:0000313" key="3">
    <source>
        <dbReference type="Proteomes" id="UP000474640"/>
    </source>
</evidence>
<dbReference type="EMBL" id="JAABOJ010000025">
    <property type="protein sequence ID" value="KAF3278194.1"/>
    <property type="molecule type" value="Genomic_DNA"/>
</dbReference>
<feature type="region of interest" description="Disordered" evidence="1">
    <location>
        <begin position="1"/>
        <end position="44"/>
    </location>
</feature>
<dbReference type="AlphaFoldDB" id="A0A7C8R9Y7"/>
<proteinExistence type="predicted"/>
<accession>A0A7C8R9Y7</accession>
<name>A0A7C8R9Y7_ORBOL</name>
<evidence type="ECO:0000256" key="1">
    <source>
        <dbReference type="SAM" id="MobiDB-lite"/>
    </source>
</evidence>
<comment type="caution">
    <text evidence="2">The sequence shown here is derived from an EMBL/GenBank/DDBJ whole genome shotgun (WGS) entry which is preliminary data.</text>
</comment>
<evidence type="ECO:0000313" key="2">
    <source>
        <dbReference type="EMBL" id="KAF3278194.1"/>
    </source>
</evidence>
<dbReference type="Proteomes" id="UP000474640">
    <property type="component" value="Unassembled WGS sequence"/>
</dbReference>